<organism evidence="1 2">
    <name type="scientific">Fusarium falciforme</name>
    <dbReference type="NCBI Taxonomy" id="195108"/>
    <lineage>
        <taxon>Eukaryota</taxon>
        <taxon>Fungi</taxon>
        <taxon>Dikarya</taxon>
        <taxon>Ascomycota</taxon>
        <taxon>Pezizomycotina</taxon>
        <taxon>Sordariomycetes</taxon>
        <taxon>Hypocreomycetidae</taxon>
        <taxon>Hypocreales</taxon>
        <taxon>Nectriaceae</taxon>
        <taxon>Fusarium</taxon>
        <taxon>Fusarium solani species complex</taxon>
    </lineage>
</organism>
<keyword evidence="2" id="KW-1185">Reference proteome</keyword>
<dbReference type="EMBL" id="JAOQAV010000018">
    <property type="protein sequence ID" value="KAJ4187331.1"/>
    <property type="molecule type" value="Genomic_DNA"/>
</dbReference>
<evidence type="ECO:0000313" key="1">
    <source>
        <dbReference type="EMBL" id="KAJ4187331.1"/>
    </source>
</evidence>
<reference evidence="1" key="1">
    <citation type="submission" date="2022-09" db="EMBL/GenBank/DDBJ databases">
        <title>Fusarium specimens isolated from Avocado Roots.</title>
        <authorList>
            <person name="Stajich J."/>
            <person name="Roper C."/>
            <person name="Heimlech-Rivalta G."/>
        </authorList>
    </citation>
    <scope>NUCLEOTIDE SEQUENCE</scope>
    <source>
        <strain evidence="1">A02</strain>
    </source>
</reference>
<dbReference type="Proteomes" id="UP001152087">
    <property type="component" value="Unassembled WGS sequence"/>
</dbReference>
<sequence>MARPFARRCAEASEQVLTGLQFNGPRIPEAPSVHTLPPAPTHPSLDHQLTTALSQHVCMHCKRRITPSHRTDDDPRTCGWEQSRVGAESTEHRWVGSSTFAVEANIFDAVEGGAVTNGAHVVLVEDRPGLSIRPVSVIQQSEQG</sequence>
<dbReference type="AlphaFoldDB" id="A0A9W8UZJ2"/>
<proteinExistence type="predicted"/>
<comment type="caution">
    <text evidence="1">The sequence shown here is derived from an EMBL/GenBank/DDBJ whole genome shotgun (WGS) entry which is preliminary data.</text>
</comment>
<name>A0A9W8UZJ2_9HYPO</name>
<protein>
    <submittedName>
        <fullName evidence="1">Uncharacterized protein</fullName>
    </submittedName>
</protein>
<evidence type="ECO:0000313" key="2">
    <source>
        <dbReference type="Proteomes" id="UP001152087"/>
    </source>
</evidence>
<accession>A0A9W8UZJ2</accession>
<gene>
    <name evidence="1" type="ORF">NW755_007424</name>
</gene>